<dbReference type="AlphaFoldDB" id="A0A485M3G1"/>
<organism evidence="1">
    <name type="scientific">anaerobic digester metagenome</name>
    <dbReference type="NCBI Taxonomy" id="1263854"/>
    <lineage>
        <taxon>unclassified sequences</taxon>
        <taxon>metagenomes</taxon>
        <taxon>ecological metagenomes</taxon>
    </lineage>
</organism>
<gene>
    <name evidence="1" type="ORF">SCFA_330001</name>
</gene>
<sequence>MLEAIQKVLLFRVFQGIGFVLVPNARNSKREDLYVRGQIAYLQGLWKGFYFFSA</sequence>
<reference evidence="1" key="1">
    <citation type="submission" date="2019-03" db="EMBL/GenBank/DDBJ databases">
        <authorList>
            <person name="Hao L."/>
        </authorList>
    </citation>
    <scope>NUCLEOTIDE SEQUENCE</scope>
</reference>
<dbReference type="EMBL" id="CAADRN010000257">
    <property type="protein sequence ID" value="VFU16045.1"/>
    <property type="molecule type" value="Genomic_DNA"/>
</dbReference>
<protein>
    <submittedName>
        <fullName evidence="1">Uncharacterized protein</fullName>
    </submittedName>
</protein>
<proteinExistence type="predicted"/>
<name>A0A485M3G1_9ZZZZ</name>
<evidence type="ECO:0000313" key="1">
    <source>
        <dbReference type="EMBL" id="VFU16045.1"/>
    </source>
</evidence>
<accession>A0A485M3G1</accession>